<sequence>MNNEKEIQTLKNQVNCLVYQLVKINKILARMTTQLELQEVRQLIAENLRILESLRSRAPHPAPPIRQSQAAKNC</sequence>
<keyword evidence="3" id="KW-1185">Reference proteome</keyword>
<evidence type="ECO:0000313" key="2">
    <source>
        <dbReference type="EMBL" id="GET43746.1"/>
    </source>
</evidence>
<name>A0AAV3XPV4_9CYAN</name>
<proteinExistence type="predicted"/>
<evidence type="ECO:0000256" key="1">
    <source>
        <dbReference type="SAM" id="MobiDB-lite"/>
    </source>
</evidence>
<reference evidence="2" key="1">
    <citation type="submission" date="2019-10" db="EMBL/GenBank/DDBJ databases">
        <title>Draft genome sequece of Microseira wollei NIES-4236.</title>
        <authorList>
            <person name="Yamaguchi H."/>
            <person name="Suzuki S."/>
            <person name="Kawachi M."/>
        </authorList>
    </citation>
    <scope>NUCLEOTIDE SEQUENCE</scope>
    <source>
        <strain evidence="2">NIES-4236</strain>
    </source>
</reference>
<feature type="region of interest" description="Disordered" evidence="1">
    <location>
        <begin position="55"/>
        <end position="74"/>
    </location>
</feature>
<dbReference type="RefSeq" id="WP_226592867.1">
    <property type="nucleotide sequence ID" value="NZ_BLAY01000248.1"/>
</dbReference>
<dbReference type="Proteomes" id="UP001050975">
    <property type="component" value="Unassembled WGS sequence"/>
</dbReference>
<protein>
    <submittedName>
        <fullName evidence="2">Uncharacterized protein</fullName>
    </submittedName>
</protein>
<accession>A0AAV3XPV4</accession>
<organism evidence="2 3">
    <name type="scientific">Microseira wollei NIES-4236</name>
    <dbReference type="NCBI Taxonomy" id="2530354"/>
    <lineage>
        <taxon>Bacteria</taxon>
        <taxon>Bacillati</taxon>
        <taxon>Cyanobacteriota</taxon>
        <taxon>Cyanophyceae</taxon>
        <taxon>Oscillatoriophycideae</taxon>
        <taxon>Aerosakkonematales</taxon>
        <taxon>Aerosakkonemataceae</taxon>
        <taxon>Microseira</taxon>
    </lineage>
</organism>
<dbReference type="EMBL" id="BLAY01000248">
    <property type="protein sequence ID" value="GET43746.1"/>
    <property type="molecule type" value="Genomic_DNA"/>
</dbReference>
<evidence type="ECO:0000313" key="3">
    <source>
        <dbReference type="Proteomes" id="UP001050975"/>
    </source>
</evidence>
<dbReference type="AlphaFoldDB" id="A0AAV3XPV4"/>
<comment type="caution">
    <text evidence="2">The sequence shown here is derived from an EMBL/GenBank/DDBJ whole genome shotgun (WGS) entry which is preliminary data.</text>
</comment>
<gene>
    <name evidence="2" type="ORF">MiSe_85710</name>
</gene>